<accession>A0A135STB5</accession>
<sequence>MEPNISSWVQASAGHVQSRHTVPGPESVARTGALQEDLHGDEGPADVVCDRPETLHSKRALECNATNDRSLPLSHNM</sequence>
<dbReference type="EMBL" id="JEMN01001365">
    <property type="protein sequence ID" value="KXH39160.1"/>
    <property type="molecule type" value="Genomic_DNA"/>
</dbReference>
<name>A0A135STB5_9PEZI</name>
<evidence type="ECO:0000313" key="2">
    <source>
        <dbReference type="EMBL" id="KXH39160.1"/>
    </source>
</evidence>
<gene>
    <name evidence="2" type="ORF">CNYM01_13047</name>
</gene>
<organism evidence="2 3">
    <name type="scientific">Colletotrichum nymphaeae SA-01</name>
    <dbReference type="NCBI Taxonomy" id="1460502"/>
    <lineage>
        <taxon>Eukaryota</taxon>
        <taxon>Fungi</taxon>
        <taxon>Dikarya</taxon>
        <taxon>Ascomycota</taxon>
        <taxon>Pezizomycotina</taxon>
        <taxon>Sordariomycetes</taxon>
        <taxon>Hypocreomycetidae</taxon>
        <taxon>Glomerellales</taxon>
        <taxon>Glomerellaceae</taxon>
        <taxon>Colletotrichum</taxon>
        <taxon>Colletotrichum acutatum species complex</taxon>
    </lineage>
</organism>
<comment type="caution">
    <text evidence="2">The sequence shown here is derived from an EMBL/GenBank/DDBJ whole genome shotgun (WGS) entry which is preliminary data.</text>
</comment>
<feature type="region of interest" description="Disordered" evidence="1">
    <location>
        <begin position="1"/>
        <end position="46"/>
    </location>
</feature>
<dbReference type="OrthoDB" id="10275719at2759"/>
<dbReference type="Proteomes" id="UP000070054">
    <property type="component" value="Unassembled WGS sequence"/>
</dbReference>
<proteinExistence type="predicted"/>
<evidence type="ECO:0000256" key="1">
    <source>
        <dbReference type="SAM" id="MobiDB-lite"/>
    </source>
</evidence>
<protein>
    <submittedName>
        <fullName evidence="2">Uncharacterized protein</fullName>
    </submittedName>
</protein>
<feature type="compositionally biased region" description="Basic and acidic residues" evidence="1">
    <location>
        <begin position="36"/>
        <end position="46"/>
    </location>
</feature>
<feature type="compositionally biased region" description="Polar residues" evidence="1">
    <location>
        <begin position="1"/>
        <end position="10"/>
    </location>
</feature>
<evidence type="ECO:0000313" key="3">
    <source>
        <dbReference type="Proteomes" id="UP000070054"/>
    </source>
</evidence>
<reference evidence="2 3" key="1">
    <citation type="submission" date="2014-02" db="EMBL/GenBank/DDBJ databases">
        <title>The genome sequence of Colletotrichum nymphaeae SA-01.</title>
        <authorList>
            <person name="Baroncelli R."/>
            <person name="Thon M.R."/>
        </authorList>
    </citation>
    <scope>NUCLEOTIDE SEQUENCE [LARGE SCALE GENOMIC DNA]</scope>
    <source>
        <strain evidence="2 3">SA-01</strain>
    </source>
</reference>
<keyword evidence="3" id="KW-1185">Reference proteome</keyword>
<dbReference type="AlphaFoldDB" id="A0A135STB5"/>